<dbReference type="EMBL" id="FNJL01000002">
    <property type="protein sequence ID" value="SDO62866.1"/>
    <property type="molecule type" value="Genomic_DNA"/>
</dbReference>
<dbReference type="Pfam" id="PF01648">
    <property type="entry name" value="ACPS"/>
    <property type="match status" value="1"/>
</dbReference>
<protein>
    <submittedName>
        <fullName evidence="5">4'-phosphopantetheinyl transferase</fullName>
    </submittedName>
</protein>
<dbReference type="SUPFAM" id="SSF56214">
    <property type="entry name" value="4'-phosphopantetheinyl transferase"/>
    <property type="match status" value="2"/>
</dbReference>
<dbReference type="InterPro" id="IPR037143">
    <property type="entry name" value="4-PPantetheinyl_Trfase_dom_sf"/>
</dbReference>
<proteinExistence type="inferred from homology"/>
<comment type="similarity">
    <text evidence="1">Belongs to the P-Pant transferase superfamily. Gsp/Sfp/HetI/AcpT family.</text>
</comment>
<organism evidence="5 6">
    <name type="scientific">Paracidovorax cattleyae</name>
    <dbReference type="NCBI Taxonomy" id="80868"/>
    <lineage>
        <taxon>Bacteria</taxon>
        <taxon>Pseudomonadati</taxon>
        <taxon>Pseudomonadota</taxon>
        <taxon>Betaproteobacteria</taxon>
        <taxon>Burkholderiales</taxon>
        <taxon>Comamonadaceae</taxon>
        <taxon>Paracidovorax</taxon>
    </lineage>
</organism>
<dbReference type="InterPro" id="IPR050559">
    <property type="entry name" value="P-Pant_transferase_sf"/>
</dbReference>
<feature type="domain" description="4'-phosphopantetheinyl transferase" evidence="3">
    <location>
        <begin position="122"/>
        <end position="227"/>
    </location>
</feature>
<evidence type="ECO:0000313" key="6">
    <source>
        <dbReference type="Proteomes" id="UP000199317"/>
    </source>
</evidence>
<dbReference type="InterPro" id="IPR055066">
    <property type="entry name" value="AASDHPPT_N"/>
</dbReference>
<sequence length="238" mass="24887">MTLPVPWPLPPEVPPALRAWRVPLHLEAPIPADDWAVLSPAEADRAARLRQPADRVRSACTRAALRRLLGERMGLPPQDVPLAAGAHGRPALAGLVGRERLDFNVSHSGAYALIALAESPWSVGVDVERCDAFGAHGLADLAALESLVLSARERAASPAARPDFPTSWTVKEAVLKCLGLGVAEHLPHVCVARRAAGGVGVVLEGPLQDSALQACVLAAPPGYAAALAWAEAEAGTPR</sequence>
<name>A0A1H0L4A5_9BURK</name>
<keyword evidence="2 5" id="KW-0808">Transferase</keyword>
<dbReference type="RefSeq" id="WP_377777117.1">
    <property type="nucleotide sequence ID" value="NZ_JBHUFQ010000005.1"/>
</dbReference>
<dbReference type="Pfam" id="PF22624">
    <property type="entry name" value="AASDHPPT_N"/>
    <property type="match status" value="1"/>
</dbReference>
<evidence type="ECO:0000256" key="1">
    <source>
        <dbReference type="ARBA" id="ARBA00010990"/>
    </source>
</evidence>
<dbReference type="GO" id="GO:0005829">
    <property type="term" value="C:cytosol"/>
    <property type="evidence" value="ECO:0007669"/>
    <property type="project" value="TreeGrafter"/>
</dbReference>
<dbReference type="PANTHER" id="PTHR12215:SF10">
    <property type="entry name" value="L-AMINOADIPATE-SEMIALDEHYDE DEHYDROGENASE-PHOSPHOPANTETHEINYL TRANSFERASE"/>
    <property type="match status" value="1"/>
</dbReference>
<evidence type="ECO:0000313" key="5">
    <source>
        <dbReference type="EMBL" id="SDO62866.1"/>
    </source>
</evidence>
<dbReference type="GO" id="GO:0019878">
    <property type="term" value="P:lysine biosynthetic process via aminoadipic acid"/>
    <property type="evidence" value="ECO:0007669"/>
    <property type="project" value="TreeGrafter"/>
</dbReference>
<accession>A0A1H0L4A5</accession>
<dbReference type="Gene3D" id="3.90.470.20">
    <property type="entry name" value="4'-phosphopantetheinyl transferase domain"/>
    <property type="match status" value="1"/>
</dbReference>
<dbReference type="PANTHER" id="PTHR12215">
    <property type="entry name" value="PHOSPHOPANTETHEINE TRANSFERASE"/>
    <property type="match status" value="1"/>
</dbReference>
<dbReference type="AlphaFoldDB" id="A0A1H0L4A5"/>
<dbReference type="GO" id="GO:0000287">
    <property type="term" value="F:magnesium ion binding"/>
    <property type="evidence" value="ECO:0007669"/>
    <property type="project" value="InterPro"/>
</dbReference>
<evidence type="ECO:0000256" key="2">
    <source>
        <dbReference type="ARBA" id="ARBA00022679"/>
    </source>
</evidence>
<keyword evidence="6" id="KW-1185">Reference proteome</keyword>
<evidence type="ECO:0000259" key="4">
    <source>
        <dbReference type="Pfam" id="PF22624"/>
    </source>
</evidence>
<dbReference type="Proteomes" id="UP000199317">
    <property type="component" value="Unassembled WGS sequence"/>
</dbReference>
<reference evidence="6" key="1">
    <citation type="submission" date="2016-10" db="EMBL/GenBank/DDBJ databases">
        <authorList>
            <person name="Varghese N."/>
            <person name="Submissions S."/>
        </authorList>
    </citation>
    <scope>NUCLEOTIDE SEQUENCE [LARGE SCALE GENOMIC DNA]</scope>
    <source>
        <strain evidence="6">DSM 17101</strain>
    </source>
</reference>
<feature type="domain" description="4'-phosphopantetheinyl transferase N-terminal" evidence="4">
    <location>
        <begin position="36"/>
        <end position="115"/>
    </location>
</feature>
<dbReference type="GO" id="GO:0008897">
    <property type="term" value="F:holo-[acyl-carrier-protein] synthase activity"/>
    <property type="evidence" value="ECO:0007669"/>
    <property type="project" value="InterPro"/>
</dbReference>
<gene>
    <name evidence="5" type="ORF">SAMN04489708_10248</name>
</gene>
<evidence type="ECO:0000259" key="3">
    <source>
        <dbReference type="Pfam" id="PF01648"/>
    </source>
</evidence>
<dbReference type="InterPro" id="IPR008278">
    <property type="entry name" value="4-PPantetheinyl_Trfase_dom"/>
</dbReference>